<organism evidence="1 2">
    <name type="scientific">Gracilibacillus pellucidus</name>
    <dbReference type="NCBI Taxonomy" id="3095368"/>
    <lineage>
        <taxon>Bacteria</taxon>
        <taxon>Bacillati</taxon>
        <taxon>Bacillota</taxon>
        <taxon>Bacilli</taxon>
        <taxon>Bacillales</taxon>
        <taxon>Bacillaceae</taxon>
        <taxon>Gracilibacillus</taxon>
    </lineage>
</organism>
<dbReference type="Proteomes" id="UP001277972">
    <property type="component" value="Unassembled WGS sequence"/>
</dbReference>
<comment type="caution">
    <text evidence="1">The sequence shown here is derived from an EMBL/GenBank/DDBJ whole genome shotgun (WGS) entry which is preliminary data.</text>
</comment>
<keyword evidence="2" id="KW-1185">Reference proteome</keyword>
<gene>
    <name evidence="1" type="ORF">SH601_00515</name>
</gene>
<evidence type="ECO:0000313" key="1">
    <source>
        <dbReference type="EMBL" id="MDX8044455.1"/>
    </source>
</evidence>
<reference evidence="1" key="1">
    <citation type="submission" date="2023-11" db="EMBL/GenBank/DDBJ databases">
        <title>Gracilibacillus pellucida a moderately halophilic bacterium isolated from saline soil in Xinjiang province.</title>
        <authorList>
            <person name="Zhang Z."/>
            <person name="Tan F."/>
            <person name="Wang Y."/>
            <person name="Xia M."/>
        </authorList>
    </citation>
    <scope>NUCLEOTIDE SEQUENCE</scope>
    <source>
        <strain evidence="1">S3-1-1</strain>
    </source>
</reference>
<name>A0ACC6M0J3_9BACI</name>
<protein>
    <submittedName>
        <fullName evidence="1">Methyl-accepting chemotaxis protein</fullName>
    </submittedName>
</protein>
<sequence>MNKVEAFITSVPLMKALMREDMMITVFDHEKYLYYSPSEELNFGHKPGDPLPNNYLNYAMVNQQGTTVVHVPADEFGVPFDSISIPIKDDNGEMIGAINAAVSTRKKDALIEIISSVEGIANELQGRVEEIALNAESLTEKSTHMQNQTQSTVEYSSNIQDIAATIKNISDQTNLLGLNASIEAARVGAAGAGFGVVAEEIRKLSSNSKEATGRIEDTLKSITNSLVALQAEYDTIADSSQKEMNLVQDFITQVEELKTTSDKLRDFMKDSVID</sequence>
<proteinExistence type="predicted"/>
<accession>A0ACC6M0J3</accession>
<evidence type="ECO:0000313" key="2">
    <source>
        <dbReference type="Proteomes" id="UP001277972"/>
    </source>
</evidence>
<dbReference type="EMBL" id="JAWZSR010000001">
    <property type="protein sequence ID" value="MDX8044455.1"/>
    <property type="molecule type" value="Genomic_DNA"/>
</dbReference>